<dbReference type="AlphaFoldDB" id="A0AAV3XGY4"/>
<gene>
    <name evidence="1" type="ORF">MiSe_55070</name>
</gene>
<organism evidence="1 2">
    <name type="scientific">Microseira wollei NIES-4236</name>
    <dbReference type="NCBI Taxonomy" id="2530354"/>
    <lineage>
        <taxon>Bacteria</taxon>
        <taxon>Bacillati</taxon>
        <taxon>Cyanobacteriota</taxon>
        <taxon>Cyanophyceae</taxon>
        <taxon>Oscillatoriophycideae</taxon>
        <taxon>Aerosakkonematales</taxon>
        <taxon>Aerosakkonemataceae</taxon>
        <taxon>Microseira</taxon>
    </lineage>
</organism>
<reference evidence="1" key="1">
    <citation type="submission" date="2019-10" db="EMBL/GenBank/DDBJ databases">
        <title>Draft genome sequece of Microseira wollei NIES-4236.</title>
        <authorList>
            <person name="Yamaguchi H."/>
            <person name="Suzuki S."/>
            <person name="Kawachi M."/>
        </authorList>
    </citation>
    <scope>NUCLEOTIDE SEQUENCE</scope>
    <source>
        <strain evidence="1">NIES-4236</strain>
    </source>
</reference>
<keyword evidence="2" id="KW-1185">Reference proteome</keyword>
<accession>A0AAV3XGY4</accession>
<dbReference type="EMBL" id="BLAY01000097">
    <property type="protein sequence ID" value="GET40696.1"/>
    <property type="molecule type" value="Genomic_DNA"/>
</dbReference>
<protein>
    <submittedName>
        <fullName evidence="1">Uncharacterized protein</fullName>
    </submittedName>
</protein>
<dbReference type="Proteomes" id="UP001050975">
    <property type="component" value="Unassembled WGS sequence"/>
</dbReference>
<evidence type="ECO:0000313" key="2">
    <source>
        <dbReference type="Proteomes" id="UP001050975"/>
    </source>
</evidence>
<name>A0AAV3XGY4_9CYAN</name>
<sequence>MLLIWGEQEFVNASAYAFPLLPPNETRVSQWDTWDFRGLVSQPMLVWQGFPPNNLPLLYPVPWQVYPR</sequence>
<proteinExistence type="predicted"/>
<evidence type="ECO:0000313" key="1">
    <source>
        <dbReference type="EMBL" id="GET40696.1"/>
    </source>
</evidence>
<comment type="caution">
    <text evidence="1">The sequence shown here is derived from an EMBL/GenBank/DDBJ whole genome shotgun (WGS) entry which is preliminary data.</text>
</comment>